<dbReference type="HAMAP" id="MF_01976">
    <property type="entry name" value="Phosphofructokinase_III"/>
    <property type="match status" value="1"/>
</dbReference>
<dbReference type="GO" id="GO:0061621">
    <property type="term" value="P:canonical glycolysis"/>
    <property type="evidence" value="ECO:0007669"/>
    <property type="project" value="TreeGrafter"/>
</dbReference>
<dbReference type="PANTHER" id="PTHR13697:SF52">
    <property type="entry name" value="ATP-DEPENDENT 6-PHOSPHOFRUCTOKINASE 3"/>
    <property type="match status" value="1"/>
</dbReference>
<feature type="binding site" description="in other chain" evidence="10">
    <location>
        <begin position="169"/>
        <end position="171"/>
    </location>
    <ligand>
        <name>substrate</name>
        <note>ligand shared between dimeric partners</note>
    </ligand>
</feature>
<feature type="binding site" evidence="10">
    <location>
        <position position="267"/>
    </location>
    <ligand>
        <name>substrate</name>
        <note>ligand shared between dimeric partners</note>
    </ligand>
</feature>
<comment type="function">
    <text evidence="10">Catalyzes the phosphorylation of D-fructose 6-phosphate, the first committing step of glycolysis. Uses inorganic phosphate (PPi) as phosphoryl donor instead of ATP like common ATP-dependent phosphofructokinases (ATP-PFKs), which renders the reaction reversible, and can thus function both in glycolysis and gluconeogenesis. Consistently, PPi-PFK can replace the enzymes of both the forward (ATP-PFK) and reverse (fructose-bisphosphatase (FBPase)) reactions.</text>
</comment>
<dbReference type="NCBIfam" id="TIGR02483">
    <property type="entry name" value="PFK_mixed"/>
    <property type="match status" value="1"/>
</dbReference>
<dbReference type="AlphaFoldDB" id="A0A537K2Q1"/>
<protein>
    <recommendedName>
        <fullName evidence="10">Pyrophosphate--fructose 6-phosphate 1-phosphotransferase</fullName>
        <ecNumber evidence="10">2.7.1.90</ecNumber>
    </recommendedName>
    <alternativeName>
        <fullName evidence="10">6-phosphofructokinase, pyrophosphate dependent</fullName>
    </alternativeName>
    <alternativeName>
        <fullName evidence="10">PPi-dependent phosphofructokinase</fullName>
        <shortName evidence="10">PPi-PFK</shortName>
    </alternativeName>
    <alternativeName>
        <fullName evidence="10">Pyrophosphate-dependent 6-phosphofructose-1-kinase</fullName>
    </alternativeName>
</protein>
<evidence type="ECO:0000256" key="5">
    <source>
        <dbReference type="ARBA" id="ARBA00022679"/>
    </source>
</evidence>
<dbReference type="SUPFAM" id="SSF53784">
    <property type="entry name" value="Phosphofructokinase"/>
    <property type="match status" value="1"/>
</dbReference>
<comment type="subcellular location">
    <subcellularLocation>
        <location evidence="2 10">Cytoplasm</location>
    </subcellularLocation>
</comment>
<feature type="binding site" evidence="10">
    <location>
        <position position="11"/>
    </location>
    <ligand>
        <name>diphosphate</name>
        <dbReference type="ChEBI" id="CHEBI:33019"/>
    </ligand>
</feature>
<evidence type="ECO:0000256" key="3">
    <source>
        <dbReference type="ARBA" id="ARBA00004679"/>
    </source>
</evidence>
<feature type="binding site" evidence="10">
    <location>
        <position position="103"/>
    </location>
    <ligand>
        <name>Mg(2+)</name>
        <dbReference type="ChEBI" id="CHEBI:18420"/>
        <note>catalytic</note>
    </ligand>
</feature>
<proteinExistence type="inferred from homology"/>
<feature type="site" description="Important for catalytic activity and substrate specificity; stabilizes the transition state when the phosphoryl donor is PPi; prevents ATP from binding by mimicking the alpha-phosphate group of ATP" evidence="10">
    <location>
        <position position="104"/>
    </location>
</feature>
<dbReference type="GO" id="GO:0005945">
    <property type="term" value="C:6-phosphofructokinase complex"/>
    <property type="evidence" value="ECO:0007669"/>
    <property type="project" value="TreeGrafter"/>
</dbReference>
<comment type="catalytic activity">
    <reaction evidence="10">
        <text>beta-D-fructose 6-phosphate + diphosphate = beta-D-fructose 1,6-bisphosphate + phosphate + H(+)</text>
        <dbReference type="Rhea" id="RHEA:13613"/>
        <dbReference type="ChEBI" id="CHEBI:15378"/>
        <dbReference type="ChEBI" id="CHEBI:32966"/>
        <dbReference type="ChEBI" id="CHEBI:33019"/>
        <dbReference type="ChEBI" id="CHEBI:43474"/>
        <dbReference type="ChEBI" id="CHEBI:57634"/>
        <dbReference type="EC" id="2.7.1.90"/>
    </reaction>
</comment>
<dbReference type="GO" id="GO:0046872">
    <property type="term" value="F:metal ion binding"/>
    <property type="evidence" value="ECO:0007669"/>
    <property type="project" value="UniProtKB-KW"/>
</dbReference>
<dbReference type="GO" id="GO:0003872">
    <property type="term" value="F:6-phosphofructokinase activity"/>
    <property type="evidence" value="ECO:0007669"/>
    <property type="project" value="UniProtKB-UniRule"/>
</dbReference>
<dbReference type="Pfam" id="PF00365">
    <property type="entry name" value="PFK"/>
    <property type="match status" value="1"/>
</dbReference>
<feature type="binding site" evidence="10">
    <location>
        <position position="162"/>
    </location>
    <ligand>
        <name>substrate</name>
        <note>ligand shared between dimeric partners</note>
    </ligand>
</feature>
<dbReference type="GO" id="GO:0006002">
    <property type="term" value="P:fructose 6-phosphate metabolic process"/>
    <property type="evidence" value="ECO:0007669"/>
    <property type="project" value="InterPro"/>
</dbReference>
<keyword evidence="4 10" id="KW-0963">Cytoplasm</keyword>
<evidence type="ECO:0000259" key="11">
    <source>
        <dbReference type="Pfam" id="PF00365"/>
    </source>
</evidence>
<comment type="similarity">
    <text evidence="10">Belongs to the phosphofructokinase type A (PFKA) family. Mixed-substrate PFK group III subfamily.</text>
</comment>
<evidence type="ECO:0000256" key="4">
    <source>
        <dbReference type="ARBA" id="ARBA00022490"/>
    </source>
</evidence>
<comment type="subunit">
    <text evidence="10">Homodimer or homotetramer.</text>
</comment>
<dbReference type="InterPro" id="IPR022953">
    <property type="entry name" value="ATP_PFK"/>
</dbReference>
<dbReference type="Proteomes" id="UP000318509">
    <property type="component" value="Unassembled WGS sequence"/>
</dbReference>
<feature type="active site" description="Proton acceptor" evidence="10">
    <location>
        <position position="127"/>
    </location>
</feature>
<dbReference type="GO" id="GO:0048029">
    <property type="term" value="F:monosaccharide binding"/>
    <property type="evidence" value="ECO:0007669"/>
    <property type="project" value="TreeGrafter"/>
</dbReference>
<keyword evidence="8 10" id="KW-0460">Magnesium</keyword>
<dbReference type="GO" id="GO:0030388">
    <property type="term" value="P:fructose 1,6-bisphosphate metabolic process"/>
    <property type="evidence" value="ECO:0007669"/>
    <property type="project" value="TreeGrafter"/>
</dbReference>
<feature type="binding site" description="in other chain" evidence="10">
    <location>
        <begin position="273"/>
        <end position="276"/>
    </location>
    <ligand>
        <name>substrate</name>
        <note>ligand shared between dimeric partners</note>
    </ligand>
</feature>
<evidence type="ECO:0000313" key="12">
    <source>
        <dbReference type="EMBL" id="TMI90061.1"/>
    </source>
</evidence>
<accession>A0A537K2Q1</accession>
<feature type="site" description="Important for catalytic activity; stabilizes the transition state when the phosphoryl donor is PPi" evidence="10">
    <location>
        <position position="124"/>
    </location>
</feature>
<comment type="activity regulation">
    <text evidence="10">Non-allosteric.</text>
</comment>
<comment type="cofactor">
    <cofactor evidence="1 10">
        <name>Mg(2+)</name>
        <dbReference type="ChEBI" id="CHEBI:18420"/>
    </cofactor>
</comment>
<keyword evidence="6 10" id="KW-0479">Metal-binding</keyword>
<dbReference type="InterPro" id="IPR035966">
    <property type="entry name" value="PKF_sf"/>
</dbReference>
<gene>
    <name evidence="10" type="primary">pfp</name>
    <name evidence="12" type="ORF">E6H00_07655</name>
</gene>
<dbReference type="InterPro" id="IPR000023">
    <property type="entry name" value="Phosphofructokinase_dom"/>
</dbReference>
<dbReference type="InterPro" id="IPR012003">
    <property type="entry name" value="ATP_PFK_prok-type"/>
</dbReference>
<keyword evidence="5 10" id="KW-0808">Transferase</keyword>
<dbReference type="GO" id="GO:0047334">
    <property type="term" value="F:diphosphate-fructose-6-phosphate 1-phosphotransferase activity"/>
    <property type="evidence" value="ECO:0007669"/>
    <property type="project" value="UniProtKB-EC"/>
</dbReference>
<dbReference type="InterPro" id="IPR015912">
    <property type="entry name" value="Phosphofructokinase_CS"/>
</dbReference>
<dbReference type="UniPathway" id="UPA00109">
    <property type="reaction ID" value="UER00182"/>
</dbReference>
<dbReference type="PRINTS" id="PR00476">
    <property type="entry name" value="PHFRCTKINASE"/>
</dbReference>
<dbReference type="NCBIfam" id="NF002872">
    <property type="entry name" value="PRK03202.1"/>
    <property type="match status" value="1"/>
</dbReference>
<feature type="domain" description="Phosphofructokinase" evidence="11">
    <location>
        <begin position="3"/>
        <end position="297"/>
    </location>
</feature>
<evidence type="ECO:0000256" key="9">
    <source>
        <dbReference type="ARBA" id="ARBA00023152"/>
    </source>
</evidence>
<dbReference type="GO" id="GO:0070095">
    <property type="term" value="F:fructose-6-phosphate binding"/>
    <property type="evidence" value="ECO:0007669"/>
    <property type="project" value="TreeGrafter"/>
</dbReference>
<feature type="binding site" description="in other chain" evidence="10">
    <location>
        <position position="222"/>
    </location>
    <ligand>
        <name>substrate</name>
        <note>ligand shared between dimeric partners</note>
    </ligand>
</feature>
<sequence length="342" mass="35614">MNRIAVLTGGGDVPGLNAAIRAVVRRAGEKGLEVTGVRDGWRGLLADDLVPLSRDAISGILPKGGTILGTSRTNPLRDADGIARIKATLARRGIDAVVAIGGDDTLGAACRLSREGVAVVGIPKTMDNDVRGTDVTIGFDTAVNAVMDAIDRLHSTTESHHRIMVVEVMGRDAGWVAAAGGLAGGADAVLVPEVPFDLEEVCAALRRRRATGRRFSIVVVAEGAVPKDGAAQTVRDAPVDAFGHARLGGIGAVLAREIERRLEVETRATVLGHVQRGGSPSAFDRILATRFGVAAVDELVAGRTGVMVALRGTTIVTTPLDDVIKGTRTLDPAIGALTRLFW</sequence>
<dbReference type="GO" id="GO:0016208">
    <property type="term" value="F:AMP binding"/>
    <property type="evidence" value="ECO:0007669"/>
    <property type="project" value="TreeGrafter"/>
</dbReference>
<evidence type="ECO:0000256" key="8">
    <source>
        <dbReference type="ARBA" id="ARBA00022842"/>
    </source>
</evidence>
<evidence type="ECO:0000256" key="10">
    <source>
        <dbReference type="HAMAP-Rule" id="MF_01976"/>
    </source>
</evidence>
<comment type="pathway">
    <text evidence="3 10">Carbohydrate degradation; glycolysis; D-glyceraldehyde 3-phosphate and glycerone phosphate from D-glucose: step 3/4.</text>
</comment>
<dbReference type="InterPro" id="IPR012829">
    <property type="entry name" value="Phosphofructokinase_III"/>
</dbReference>
<keyword evidence="9 10" id="KW-0324">Glycolysis</keyword>
<organism evidence="12 13">
    <name type="scientific">Candidatus Segetimicrobium genomatis</name>
    <dbReference type="NCBI Taxonomy" id="2569760"/>
    <lineage>
        <taxon>Bacteria</taxon>
        <taxon>Bacillati</taxon>
        <taxon>Candidatus Sysuimicrobiota</taxon>
        <taxon>Candidatus Sysuimicrobiia</taxon>
        <taxon>Candidatus Sysuimicrobiales</taxon>
        <taxon>Candidatus Segetimicrobiaceae</taxon>
        <taxon>Candidatus Segetimicrobium</taxon>
    </lineage>
</organism>
<evidence type="ECO:0000256" key="6">
    <source>
        <dbReference type="ARBA" id="ARBA00022723"/>
    </source>
</evidence>
<dbReference type="PIRSF" id="PIRSF000532">
    <property type="entry name" value="ATP_PFK_prok"/>
    <property type="match status" value="1"/>
</dbReference>
<evidence type="ECO:0000256" key="1">
    <source>
        <dbReference type="ARBA" id="ARBA00001946"/>
    </source>
</evidence>
<dbReference type="Gene3D" id="3.40.50.450">
    <property type="match status" value="1"/>
</dbReference>
<dbReference type="EMBL" id="VBAK01000115">
    <property type="protein sequence ID" value="TMI90061.1"/>
    <property type="molecule type" value="Genomic_DNA"/>
</dbReference>
<evidence type="ECO:0000313" key="13">
    <source>
        <dbReference type="Proteomes" id="UP000318509"/>
    </source>
</evidence>
<dbReference type="PANTHER" id="PTHR13697">
    <property type="entry name" value="PHOSPHOFRUCTOKINASE"/>
    <property type="match status" value="1"/>
</dbReference>
<feature type="binding site" description="in other chain" evidence="10">
    <location>
        <begin position="125"/>
        <end position="127"/>
    </location>
    <ligand>
        <name>substrate</name>
        <note>ligand shared between dimeric partners</note>
    </ligand>
</feature>
<evidence type="ECO:0000256" key="2">
    <source>
        <dbReference type="ARBA" id="ARBA00004496"/>
    </source>
</evidence>
<dbReference type="Gene3D" id="3.40.50.460">
    <property type="entry name" value="Phosphofructokinase domain"/>
    <property type="match status" value="1"/>
</dbReference>
<evidence type="ECO:0000256" key="7">
    <source>
        <dbReference type="ARBA" id="ARBA00022777"/>
    </source>
</evidence>
<comment type="caution">
    <text evidence="12">The sequence shown here is derived from an EMBL/GenBank/DDBJ whole genome shotgun (WGS) entry which is preliminary data.</text>
</comment>
<dbReference type="GO" id="GO:0042802">
    <property type="term" value="F:identical protein binding"/>
    <property type="evidence" value="ECO:0007669"/>
    <property type="project" value="TreeGrafter"/>
</dbReference>
<dbReference type="EC" id="2.7.1.90" evidence="10"/>
<dbReference type="PROSITE" id="PS00433">
    <property type="entry name" value="PHOSPHOFRUCTOKINASE"/>
    <property type="match status" value="1"/>
</dbReference>
<name>A0A537K2Q1_9BACT</name>
<keyword evidence="7 10" id="KW-0418">Kinase</keyword>
<reference evidence="12 13" key="1">
    <citation type="journal article" date="2019" name="Nat. Microbiol.">
        <title>Mediterranean grassland soil C-N compound turnover is dependent on rainfall and depth, and is mediated by genomically divergent microorganisms.</title>
        <authorList>
            <person name="Diamond S."/>
            <person name="Andeer P.F."/>
            <person name="Li Z."/>
            <person name="Crits-Christoph A."/>
            <person name="Burstein D."/>
            <person name="Anantharaman K."/>
            <person name="Lane K.R."/>
            <person name="Thomas B.C."/>
            <person name="Pan C."/>
            <person name="Northen T.R."/>
            <person name="Banfield J.F."/>
        </authorList>
    </citation>
    <scope>NUCLEOTIDE SEQUENCE [LARGE SCALE GENOMIC DNA]</scope>
    <source>
        <strain evidence="12">NP_3</strain>
    </source>
</reference>
<comment type="caution">
    <text evidence="10">Lacks conserved residue(s) required for the propagation of feature annotation.</text>
</comment>
<dbReference type="GO" id="GO:0005524">
    <property type="term" value="F:ATP binding"/>
    <property type="evidence" value="ECO:0007669"/>
    <property type="project" value="InterPro"/>
</dbReference>
<dbReference type="FunFam" id="3.40.50.460:FF:000002">
    <property type="entry name" value="ATP-dependent 6-phosphofructokinase"/>
    <property type="match status" value="1"/>
</dbReference>